<dbReference type="AlphaFoldDB" id="I7ZHW1"/>
<name>I7ZHW1_9GAMM</name>
<dbReference type="STRING" id="1172194.WQQ_16210"/>
<sequence length="259" mass="29435">MHGEAAGCLYSAQLMHRRRVAPIYRFTYRLFYLLVDVDRIDELAAELRGFSRNRFNLLALHDADYGDRKRGVSLRGWAERHLAQAGIDLQGGRVRLLTLPRLLGFAFNPINLWYCEHAGGELRAVIAEVNNTFGETHAYLLPVASVADAAAYSLRQGKDKCFHVSPFFDLAGRYEFEIDEPAERLRVVIHESREGTPILDATLSGSRIALSDRNLLLQVLRMPWMTLKVVAGIHWQALKIWLRGGRYHRKPPPPSAEMT</sequence>
<dbReference type="EMBL" id="AKGD01000001">
    <property type="protein sequence ID" value="EIT71484.1"/>
    <property type="molecule type" value="Genomic_DNA"/>
</dbReference>
<dbReference type="Pfam" id="PF07103">
    <property type="entry name" value="DUF1365"/>
    <property type="match status" value="1"/>
</dbReference>
<dbReference type="PANTHER" id="PTHR33973:SF4">
    <property type="entry name" value="OS07G0153300 PROTEIN"/>
    <property type="match status" value="1"/>
</dbReference>
<protein>
    <recommendedName>
        <fullName evidence="3">DUF1365 domain-containing protein</fullName>
    </recommendedName>
</protein>
<evidence type="ECO:0008006" key="3">
    <source>
        <dbReference type="Google" id="ProtNLM"/>
    </source>
</evidence>
<accession>I7ZHW1</accession>
<reference evidence="1 2" key="1">
    <citation type="journal article" date="2012" name="J. Bacteriol.">
        <title>Genome Sequence of n-Alkane-Degrading Hydrocarboniphaga effusa Strain AP103T (ATCC BAA-332T).</title>
        <authorList>
            <person name="Chang H.K."/>
            <person name="Zylstra G.J."/>
            <person name="Chae J.C."/>
        </authorList>
    </citation>
    <scope>NUCLEOTIDE SEQUENCE [LARGE SCALE GENOMIC DNA]</scope>
    <source>
        <strain evidence="1 2">AP103</strain>
    </source>
</reference>
<dbReference type="Proteomes" id="UP000003704">
    <property type="component" value="Unassembled WGS sequence"/>
</dbReference>
<gene>
    <name evidence="1" type="ORF">WQQ_16210</name>
</gene>
<evidence type="ECO:0000313" key="1">
    <source>
        <dbReference type="EMBL" id="EIT71484.1"/>
    </source>
</evidence>
<keyword evidence="2" id="KW-1185">Reference proteome</keyword>
<proteinExistence type="predicted"/>
<organism evidence="1 2">
    <name type="scientific">Hydrocarboniphaga effusa AP103</name>
    <dbReference type="NCBI Taxonomy" id="1172194"/>
    <lineage>
        <taxon>Bacteria</taxon>
        <taxon>Pseudomonadati</taxon>
        <taxon>Pseudomonadota</taxon>
        <taxon>Gammaproteobacteria</taxon>
        <taxon>Nevskiales</taxon>
        <taxon>Nevskiaceae</taxon>
        <taxon>Hydrocarboniphaga</taxon>
    </lineage>
</organism>
<dbReference type="InterPro" id="IPR010775">
    <property type="entry name" value="DUF1365"/>
</dbReference>
<comment type="caution">
    <text evidence="1">The sequence shown here is derived from an EMBL/GenBank/DDBJ whole genome shotgun (WGS) entry which is preliminary data.</text>
</comment>
<evidence type="ECO:0000313" key="2">
    <source>
        <dbReference type="Proteomes" id="UP000003704"/>
    </source>
</evidence>
<dbReference type="RefSeq" id="WP_007184570.1">
    <property type="nucleotide sequence ID" value="NZ_CALRWF010000016.1"/>
</dbReference>
<dbReference type="PANTHER" id="PTHR33973">
    <property type="entry name" value="OS07G0153300 PROTEIN"/>
    <property type="match status" value="1"/>
</dbReference>